<comment type="similarity">
    <text evidence="8">Belongs to the TRAFAC class myosin-kinesin ATPase superfamily. Kinesin family. KIN-13 subfamily.</text>
</comment>
<feature type="compositionally biased region" description="Basic and acidic residues" evidence="12">
    <location>
        <begin position="564"/>
        <end position="574"/>
    </location>
</feature>
<keyword evidence="4 9" id="KW-0547">Nucleotide-binding</keyword>
<comment type="subcellular location">
    <subcellularLocation>
        <location evidence="1">Cytoplasm</location>
        <location evidence="1">Cytoskeleton</location>
    </subcellularLocation>
</comment>
<name>A0AAW1PQA9_9CHLO</name>
<feature type="compositionally biased region" description="Basic and acidic residues" evidence="12">
    <location>
        <begin position="482"/>
        <end position="497"/>
    </location>
</feature>
<dbReference type="CDD" id="cd01367">
    <property type="entry name" value="KISc_KIF2_like"/>
    <property type="match status" value="1"/>
</dbReference>
<dbReference type="Gene3D" id="3.40.850.10">
    <property type="entry name" value="Kinesin motor domain"/>
    <property type="match status" value="1"/>
</dbReference>
<dbReference type="GO" id="GO:1903338">
    <property type="term" value="P:regulation of cell wall organization or biogenesis"/>
    <property type="evidence" value="ECO:0007669"/>
    <property type="project" value="UniProtKB-ARBA"/>
</dbReference>
<feature type="compositionally biased region" description="Low complexity" evidence="12">
    <location>
        <begin position="472"/>
        <end position="481"/>
    </location>
</feature>
<feature type="region of interest" description="Disordered" evidence="12">
    <location>
        <begin position="437"/>
        <end position="596"/>
    </location>
</feature>
<evidence type="ECO:0000256" key="8">
    <source>
        <dbReference type="ARBA" id="ARBA00061030"/>
    </source>
</evidence>
<dbReference type="PANTHER" id="PTHR47971:SF8">
    <property type="entry name" value="KINESIN-LIKE PROTEIN"/>
    <property type="match status" value="1"/>
</dbReference>
<evidence type="ECO:0000313" key="15">
    <source>
        <dbReference type="Proteomes" id="UP001465755"/>
    </source>
</evidence>
<sequence>MARVGRSRQTSEQAAYEAQLHLDGAAPLLDLDDEDGDLLSQDTSDDPMSATGFLQQNDPPKIRVVVRKRPLNQKERDLGEADVIEVDTTDASLVVHEPKQKVDLTKFVEMHQFCFDTAMNEDVTNDQVYSFTVQPLVATLFRGGKATCFAYGQTGSGKTFTMQPLPIRAAADMLMLLAHPQFASVALWVSCFEIYGGKLFDLLNSRARLETREDGKKRVCIVGLKEYNVEEVGEIQKLAEVANSTRSTGVTGANSDSSRSHSIMQFALKSTANPSQLVGKLSFIDLAGSERGADTYNNERVTRLEGAEINKSLLALKECIRALDSGQGHVPFRGSKLTEVLRDSFVGRQARTVMIANVSPNSNSCEHTLNTLRYADRVKELRKDKNLRMPGQGVTPGPIGAYGGAYKDVGAKFPTPPQAGLAPKAEGALLLAAQRASAAPTWRQPRQSNAGLSPRRLGVVSSDGSSAHPLKQQQQQPPQQQQRDRGRDRVRSADGRAPRRRTSMATEDIKAAPAPAKGKMNGWPAGAPSPGRPSQPPTVRQSQGGGAGDTSPRRSARSQATSAREGRSRARSVDGARLPSGRRTSRGGEALRNSHHPWNHDVAVALAPRPKEAQDTDLRALHENLMQRILEEEETLIQAHRQQIEANMALVREEMDLLGEVDKQGSVIDFYVDKLAALLEQKLRIMSNLSDRLKAFKAKLVEEEIMSRSIGSHHRK</sequence>
<keyword evidence="7" id="KW-0206">Cytoskeleton</keyword>
<keyword evidence="2" id="KW-0963">Cytoplasm</keyword>
<reference evidence="14 15" key="1">
    <citation type="journal article" date="2024" name="Nat. Commun.">
        <title>Phylogenomics reveals the evolutionary origins of lichenization in chlorophyte algae.</title>
        <authorList>
            <person name="Puginier C."/>
            <person name="Libourel C."/>
            <person name="Otte J."/>
            <person name="Skaloud P."/>
            <person name="Haon M."/>
            <person name="Grisel S."/>
            <person name="Petersen M."/>
            <person name="Berrin J.G."/>
            <person name="Delaux P.M."/>
            <person name="Dal Grande F."/>
            <person name="Keller J."/>
        </authorList>
    </citation>
    <scope>NUCLEOTIDE SEQUENCE [LARGE SCALE GENOMIC DNA]</scope>
    <source>
        <strain evidence="14 15">SAG 2036</strain>
    </source>
</reference>
<dbReference type="GO" id="GO:0005524">
    <property type="term" value="F:ATP binding"/>
    <property type="evidence" value="ECO:0007669"/>
    <property type="project" value="UniProtKB-UniRule"/>
</dbReference>
<feature type="coiled-coil region" evidence="11">
    <location>
        <begin position="679"/>
        <end position="706"/>
    </location>
</feature>
<evidence type="ECO:0000313" key="14">
    <source>
        <dbReference type="EMBL" id="KAK9812178.1"/>
    </source>
</evidence>
<dbReference type="PROSITE" id="PS50067">
    <property type="entry name" value="KINESIN_MOTOR_2"/>
    <property type="match status" value="1"/>
</dbReference>
<dbReference type="PRINTS" id="PR00380">
    <property type="entry name" value="KINESINHEAVY"/>
</dbReference>
<evidence type="ECO:0000259" key="13">
    <source>
        <dbReference type="PROSITE" id="PS50067"/>
    </source>
</evidence>
<dbReference type="GO" id="GO:0008017">
    <property type="term" value="F:microtubule binding"/>
    <property type="evidence" value="ECO:0007669"/>
    <property type="project" value="InterPro"/>
</dbReference>
<dbReference type="GO" id="GO:0007018">
    <property type="term" value="P:microtubule-based movement"/>
    <property type="evidence" value="ECO:0007669"/>
    <property type="project" value="InterPro"/>
</dbReference>
<dbReference type="GO" id="GO:0005874">
    <property type="term" value="C:microtubule"/>
    <property type="evidence" value="ECO:0007669"/>
    <property type="project" value="UniProtKB-KW"/>
</dbReference>
<dbReference type="EMBL" id="JALJOQ010000008">
    <property type="protein sequence ID" value="KAK9812178.1"/>
    <property type="molecule type" value="Genomic_DNA"/>
</dbReference>
<evidence type="ECO:0000256" key="11">
    <source>
        <dbReference type="SAM" id="Coils"/>
    </source>
</evidence>
<comment type="caution">
    <text evidence="14">The sequence shown here is derived from an EMBL/GenBank/DDBJ whole genome shotgun (WGS) entry which is preliminary data.</text>
</comment>
<keyword evidence="15" id="KW-1185">Reference proteome</keyword>
<evidence type="ECO:0000256" key="7">
    <source>
        <dbReference type="ARBA" id="ARBA00023212"/>
    </source>
</evidence>
<evidence type="ECO:0000256" key="1">
    <source>
        <dbReference type="ARBA" id="ARBA00004245"/>
    </source>
</evidence>
<dbReference type="GO" id="GO:0007019">
    <property type="term" value="P:microtubule depolymerization"/>
    <property type="evidence" value="ECO:0007669"/>
    <property type="project" value="TreeGrafter"/>
</dbReference>
<gene>
    <name evidence="14" type="ORF">WJX73_002260</name>
</gene>
<dbReference type="GO" id="GO:0003777">
    <property type="term" value="F:microtubule motor activity"/>
    <property type="evidence" value="ECO:0007669"/>
    <property type="project" value="InterPro"/>
</dbReference>
<evidence type="ECO:0000256" key="12">
    <source>
        <dbReference type="SAM" id="MobiDB-lite"/>
    </source>
</evidence>
<organism evidence="14 15">
    <name type="scientific">Symbiochloris irregularis</name>
    <dbReference type="NCBI Taxonomy" id="706552"/>
    <lineage>
        <taxon>Eukaryota</taxon>
        <taxon>Viridiplantae</taxon>
        <taxon>Chlorophyta</taxon>
        <taxon>core chlorophytes</taxon>
        <taxon>Trebouxiophyceae</taxon>
        <taxon>Trebouxiales</taxon>
        <taxon>Trebouxiaceae</taxon>
        <taxon>Symbiochloris</taxon>
    </lineage>
</organism>
<evidence type="ECO:0000256" key="5">
    <source>
        <dbReference type="ARBA" id="ARBA00022840"/>
    </source>
</evidence>
<dbReference type="InterPro" id="IPR001752">
    <property type="entry name" value="Kinesin_motor_dom"/>
</dbReference>
<evidence type="ECO:0000256" key="9">
    <source>
        <dbReference type="PROSITE-ProRule" id="PRU00283"/>
    </source>
</evidence>
<dbReference type="SMART" id="SM00129">
    <property type="entry name" value="KISc"/>
    <property type="match status" value="1"/>
</dbReference>
<evidence type="ECO:0000256" key="4">
    <source>
        <dbReference type="ARBA" id="ARBA00022741"/>
    </source>
</evidence>
<dbReference type="InterPro" id="IPR027640">
    <property type="entry name" value="Kinesin-like_fam"/>
</dbReference>
<dbReference type="AlphaFoldDB" id="A0AAW1PQA9"/>
<proteinExistence type="inferred from homology"/>
<evidence type="ECO:0000256" key="2">
    <source>
        <dbReference type="ARBA" id="ARBA00022490"/>
    </source>
</evidence>
<evidence type="ECO:0000256" key="3">
    <source>
        <dbReference type="ARBA" id="ARBA00022701"/>
    </source>
</evidence>
<dbReference type="SUPFAM" id="SSF52540">
    <property type="entry name" value="P-loop containing nucleoside triphosphate hydrolases"/>
    <property type="match status" value="1"/>
</dbReference>
<dbReference type="InterPro" id="IPR036961">
    <property type="entry name" value="Kinesin_motor_dom_sf"/>
</dbReference>
<keyword evidence="11" id="KW-0175">Coiled coil</keyword>
<dbReference type="Pfam" id="PF00225">
    <property type="entry name" value="Kinesin"/>
    <property type="match status" value="1"/>
</dbReference>
<feature type="binding site" evidence="9">
    <location>
        <begin position="152"/>
        <end position="159"/>
    </location>
    <ligand>
        <name>ATP</name>
        <dbReference type="ChEBI" id="CHEBI:30616"/>
    </ligand>
</feature>
<keyword evidence="3 10" id="KW-0493">Microtubule</keyword>
<accession>A0AAW1PQA9</accession>
<dbReference type="InterPro" id="IPR027417">
    <property type="entry name" value="P-loop_NTPase"/>
</dbReference>
<dbReference type="Proteomes" id="UP001465755">
    <property type="component" value="Unassembled WGS sequence"/>
</dbReference>
<protein>
    <recommendedName>
        <fullName evidence="10">Kinesin-like protein</fullName>
    </recommendedName>
</protein>
<keyword evidence="5 9" id="KW-0067">ATP-binding</keyword>
<keyword evidence="6 9" id="KW-0505">Motor protein</keyword>
<dbReference type="FunFam" id="3.40.850.10:FF:000012">
    <property type="entry name" value="Kinesin-like protein"/>
    <property type="match status" value="1"/>
</dbReference>
<evidence type="ECO:0000256" key="6">
    <source>
        <dbReference type="ARBA" id="ARBA00023175"/>
    </source>
</evidence>
<evidence type="ECO:0000256" key="10">
    <source>
        <dbReference type="RuleBase" id="RU000394"/>
    </source>
</evidence>
<feature type="region of interest" description="Disordered" evidence="12">
    <location>
        <begin position="26"/>
        <end position="56"/>
    </location>
</feature>
<dbReference type="PANTHER" id="PTHR47971">
    <property type="entry name" value="KINESIN-RELATED PROTEIN 6"/>
    <property type="match status" value="1"/>
</dbReference>
<dbReference type="InterPro" id="IPR019821">
    <property type="entry name" value="Kinesin_motor_CS"/>
</dbReference>
<feature type="domain" description="Kinesin motor" evidence="13">
    <location>
        <begin position="61"/>
        <end position="381"/>
    </location>
</feature>
<dbReference type="PROSITE" id="PS00411">
    <property type="entry name" value="KINESIN_MOTOR_1"/>
    <property type="match status" value="1"/>
</dbReference>